<organism evidence="3 4">
    <name type="scientific">Triparma columacea</name>
    <dbReference type="NCBI Taxonomy" id="722753"/>
    <lineage>
        <taxon>Eukaryota</taxon>
        <taxon>Sar</taxon>
        <taxon>Stramenopiles</taxon>
        <taxon>Ochrophyta</taxon>
        <taxon>Bolidophyceae</taxon>
        <taxon>Parmales</taxon>
        <taxon>Triparmaceae</taxon>
        <taxon>Triparma</taxon>
    </lineage>
</organism>
<evidence type="ECO:0000256" key="1">
    <source>
        <dbReference type="ARBA" id="ARBA00022837"/>
    </source>
</evidence>
<dbReference type="InterPro" id="IPR002048">
    <property type="entry name" value="EF_hand_dom"/>
</dbReference>
<dbReference type="EMBL" id="BRYA01000296">
    <property type="protein sequence ID" value="GMI46400.1"/>
    <property type="molecule type" value="Genomic_DNA"/>
</dbReference>
<dbReference type="SUPFAM" id="SSF47473">
    <property type="entry name" value="EF-hand"/>
    <property type="match status" value="1"/>
</dbReference>
<proteinExistence type="predicted"/>
<dbReference type="InterPro" id="IPR011992">
    <property type="entry name" value="EF-hand-dom_pair"/>
</dbReference>
<dbReference type="Pfam" id="PF13499">
    <property type="entry name" value="EF-hand_7"/>
    <property type="match status" value="1"/>
</dbReference>
<accession>A0A9W7GJI5</accession>
<protein>
    <recommendedName>
        <fullName evidence="2">EF-hand domain-containing protein</fullName>
    </recommendedName>
</protein>
<gene>
    <name evidence="3" type="ORF">TrCOL_g11184</name>
</gene>
<comment type="caution">
    <text evidence="3">The sequence shown here is derived from an EMBL/GenBank/DDBJ whole genome shotgun (WGS) entry which is preliminary data.</text>
</comment>
<dbReference type="SMART" id="SM00054">
    <property type="entry name" value="EFh"/>
    <property type="match status" value="2"/>
</dbReference>
<dbReference type="OrthoDB" id="191686at2759"/>
<dbReference type="Proteomes" id="UP001165065">
    <property type="component" value="Unassembled WGS sequence"/>
</dbReference>
<keyword evidence="1" id="KW-0106">Calcium</keyword>
<keyword evidence="4" id="KW-1185">Reference proteome</keyword>
<dbReference type="AlphaFoldDB" id="A0A9W7GJI5"/>
<feature type="domain" description="EF-hand" evidence="2">
    <location>
        <begin position="48"/>
        <end position="83"/>
    </location>
</feature>
<evidence type="ECO:0000313" key="3">
    <source>
        <dbReference type="EMBL" id="GMI46400.1"/>
    </source>
</evidence>
<dbReference type="CDD" id="cd00051">
    <property type="entry name" value="EFh"/>
    <property type="match status" value="1"/>
</dbReference>
<evidence type="ECO:0000313" key="4">
    <source>
        <dbReference type="Proteomes" id="UP001165065"/>
    </source>
</evidence>
<dbReference type="PROSITE" id="PS00018">
    <property type="entry name" value="EF_HAND_1"/>
    <property type="match status" value="2"/>
</dbReference>
<feature type="domain" description="EF-hand" evidence="2">
    <location>
        <begin position="84"/>
        <end position="119"/>
    </location>
</feature>
<dbReference type="PROSITE" id="PS50222">
    <property type="entry name" value="EF_HAND_2"/>
    <property type="match status" value="2"/>
</dbReference>
<dbReference type="GO" id="GO:0005509">
    <property type="term" value="F:calcium ion binding"/>
    <property type="evidence" value="ECO:0007669"/>
    <property type="project" value="InterPro"/>
</dbReference>
<sequence>MMHTVLHTLSRSTLKKLPNLQSQGLASLQSRGLSTISQTAGVHVPQTTIPQNVQSLFNALDLDSNGVLDKSEFFAATSKLNLNLSEDDTEQLFKKLDVNNDGVLTCDEFSDIELSGKLFTLSGLQHFMRKHIGGKKQQEMANPGRWTLGIDKFEKESKKVKQYYD</sequence>
<dbReference type="Gene3D" id="1.10.238.10">
    <property type="entry name" value="EF-hand"/>
    <property type="match status" value="1"/>
</dbReference>
<name>A0A9W7GJI5_9STRA</name>
<reference evidence="4" key="1">
    <citation type="journal article" date="2023" name="Commun. Biol.">
        <title>Genome analysis of Parmales, the sister group of diatoms, reveals the evolutionary specialization of diatoms from phago-mixotrophs to photoautotrophs.</title>
        <authorList>
            <person name="Ban H."/>
            <person name="Sato S."/>
            <person name="Yoshikawa S."/>
            <person name="Yamada K."/>
            <person name="Nakamura Y."/>
            <person name="Ichinomiya M."/>
            <person name="Sato N."/>
            <person name="Blanc-Mathieu R."/>
            <person name="Endo H."/>
            <person name="Kuwata A."/>
            <person name="Ogata H."/>
        </authorList>
    </citation>
    <scope>NUCLEOTIDE SEQUENCE [LARGE SCALE GENOMIC DNA]</scope>
</reference>
<dbReference type="InterPro" id="IPR018247">
    <property type="entry name" value="EF_Hand_1_Ca_BS"/>
</dbReference>
<evidence type="ECO:0000259" key="2">
    <source>
        <dbReference type="PROSITE" id="PS50222"/>
    </source>
</evidence>